<evidence type="ECO:0000313" key="2">
    <source>
        <dbReference type="EMBL" id="OJD31803.1"/>
    </source>
</evidence>
<dbReference type="OrthoDB" id="1733656at2759"/>
<proteinExistence type="predicted"/>
<dbReference type="AlphaFoldDB" id="A0A1J9RGY2"/>
<feature type="chain" id="PRO_5012634080" evidence="1">
    <location>
        <begin position="18"/>
        <end position="262"/>
    </location>
</feature>
<protein>
    <submittedName>
        <fullName evidence="2">Pth2-domain-containing protein</fullName>
    </submittedName>
</protein>
<dbReference type="EMBL" id="MNUE01000044">
    <property type="protein sequence ID" value="OJD31803.1"/>
    <property type="molecule type" value="Genomic_DNA"/>
</dbReference>
<keyword evidence="1" id="KW-0732">Signal</keyword>
<evidence type="ECO:0000256" key="1">
    <source>
        <dbReference type="SAM" id="SignalP"/>
    </source>
</evidence>
<reference evidence="2 3" key="1">
    <citation type="submission" date="2016-10" db="EMBL/GenBank/DDBJ databases">
        <title>Proteomics and genomics reveal pathogen-plant mechanisms compatible with a hemibiotrophic lifestyle of Diplodia corticola.</title>
        <authorList>
            <person name="Fernandes I."/>
            <person name="De Jonge R."/>
            <person name="Van De Peer Y."/>
            <person name="Devreese B."/>
            <person name="Alves A."/>
            <person name="Esteves A.C."/>
        </authorList>
    </citation>
    <scope>NUCLEOTIDE SEQUENCE [LARGE SCALE GENOMIC DNA]</scope>
    <source>
        <strain evidence="2 3">CBS 112549</strain>
    </source>
</reference>
<dbReference type="Proteomes" id="UP000183809">
    <property type="component" value="Unassembled WGS sequence"/>
</dbReference>
<accession>A0A1J9RGY2</accession>
<comment type="caution">
    <text evidence="2">The sequence shown here is derived from an EMBL/GenBank/DDBJ whole genome shotgun (WGS) entry which is preliminary data.</text>
</comment>
<dbReference type="RefSeq" id="XP_020128063.1">
    <property type="nucleotide sequence ID" value="XM_020276104.1"/>
</dbReference>
<dbReference type="STRING" id="236234.A0A1J9RGY2"/>
<gene>
    <name evidence="2" type="ORF">BKCO1_4400048</name>
</gene>
<evidence type="ECO:0000313" key="3">
    <source>
        <dbReference type="Proteomes" id="UP000183809"/>
    </source>
</evidence>
<feature type="signal peptide" evidence="1">
    <location>
        <begin position="1"/>
        <end position="17"/>
    </location>
</feature>
<dbReference type="GeneID" id="31016365"/>
<organism evidence="2 3">
    <name type="scientific">Diplodia corticola</name>
    <dbReference type="NCBI Taxonomy" id="236234"/>
    <lineage>
        <taxon>Eukaryota</taxon>
        <taxon>Fungi</taxon>
        <taxon>Dikarya</taxon>
        <taxon>Ascomycota</taxon>
        <taxon>Pezizomycotina</taxon>
        <taxon>Dothideomycetes</taxon>
        <taxon>Dothideomycetes incertae sedis</taxon>
        <taxon>Botryosphaeriales</taxon>
        <taxon>Botryosphaeriaceae</taxon>
        <taxon>Diplodia</taxon>
    </lineage>
</organism>
<keyword evidence="3" id="KW-1185">Reference proteome</keyword>
<sequence length="262" mass="27877">MRFSKTLLVALPALALAEEQVPLAEKVKGWFNKAQGYVSTAIPAVQSPINAGASKVVEKAVANLTLENWRDVVTPSVSAQGSAPEEWLIYLTGGNKTCYGLCGNTTEAWTKSVPLLSASPKSPNLGQVDCEAEPVLCNTWAAGPPSILHVLLPAPLADQSTPATTVRFISLNRTTTTATDIAKISLEEKYKETEPYEGVFHPFDGALVKYGLAVPVAYAIWGFSKMPSWLPMIAISMLSRTFVRRGGPTPGGPRPAAPAAAQ</sequence>
<name>A0A1J9RGY2_9PEZI</name>